<evidence type="ECO:0000313" key="3">
    <source>
        <dbReference type="Proteomes" id="UP000280834"/>
    </source>
</evidence>
<name>A0A3P7W8T8_9BILA</name>
<organism evidence="2 3">
    <name type="scientific">Brugia timori</name>
    <dbReference type="NCBI Taxonomy" id="42155"/>
    <lineage>
        <taxon>Eukaryota</taxon>
        <taxon>Metazoa</taxon>
        <taxon>Ecdysozoa</taxon>
        <taxon>Nematoda</taxon>
        <taxon>Chromadorea</taxon>
        <taxon>Rhabditida</taxon>
        <taxon>Spirurina</taxon>
        <taxon>Spiruromorpha</taxon>
        <taxon>Filarioidea</taxon>
        <taxon>Onchocercidae</taxon>
        <taxon>Brugia</taxon>
    </lineage>
</organism>
<proteinExistence type="predicted"/>
<feature type="transmembrane region" description="Helical" evidence="1">
    <location>
        <begin position="16"/>
        <end position="38"/>
    </location>
</feature>
<dbReference type="Proteomes" id="UP000280834">
    <property type="component" value="Unassembled WGS sequence"/>
</dbReference>
<evidence type="ECO:0000256" key="1">
    <source>
        <dbReference type="SAM" id="Phobius"/>
    </source>
</evidence>
<dbReference type="GO" id="GO:0006616">
    <property type="term" value="P:SRP-dependent cotranslational protein targeting to membrane, translocation"/>
    <property type="evidence" value="ECO:0007669"/>
    <property type="project" value="InterPro"/>
</dbReference>
<dbReference type="GO" id="GO:0005789">
    <property type="term" value="C:endoplasmic reticulum membrane"/>
    <property type="evidence" value="ECO:0007669"/>
    <property type="project" value="TreeGrafter"/>
</dbReference>
<gene>
    <name evidence="2" type="ORF">BTMF_LOCUS16100</name>
</gene>
<dbReference type="PANTHER" id="PTHR12371">
    <property type="entry name" value="TRANSLOCATION ASSOCIATED MEMBRANE PROTEIN"/>
    <property type="match status" value="1"/>
</dbReference>
<dbReference type="PANTHER" id="PTHR12371:SF11">
    <property type="entry name" value="TRANSLOCATING CHAIN-ASSOCIATED MEMBRANE PROTEIN"/>
    <property type="match status" value="1"/>
</dbReference>
<dbReference type="AlphaFoldDB" id="A0A3P7W8T8"/>
<keyword evidence="3" id="KW-1185">Reference proteome</keyword>
<dbReference type="EMBL" id="UZAG01023703">
    <property type="protein sequence ID" value="VDO57440.1"/>
    <property type="molecule type" value="Genomic_DNA"/>
</dbReference>
<dbReference type="GO" id="GO:0045048">
    <property type="term" value="P:protein insertion into ER membrane"/>
    <property type="evidence" value="ECO:0007669"/>
    <property type="project" value="TreeGrafter"/>
</dbReference>
<keyword evidence="1" id="KW-0812">Transmembrane</keyword>
<keyword evidence="1" id="KW-1133">Transmembrane helix</keyword>
<keyword evidence="1" id="KW-0472">Membrane</keyword>
<accession>A0A3P7W8T8</accession>
<evidence type="ECO:0000313" key="2">
    <source>
        <dbReference type="EMBL" id="VDO57440.1"/>
    </source>
</evidence>
<dbReference type="InterPro" id="IPR016447">
    <property type="entry name" value="Translocation_assoc_membrane"/>
</dbReference>
<protein>
    <submittedName>
        <fullName evidence="2">Uncharacterized protein</fullName>
    </submittedName>
</protein>
<reference evidence="2 3" key="1">
    <citation type="submission" date="2018-11" db="EMBL/GenBank/DDBJ databases">
        <authorList>
            <consortium name="Pathogen Informatics"/>
        </authorList>
    </citation>
    <scope>NUCLEOTIDE SEQUENCE [LARGE SCALE GENOMIC DNA]</scope>
</reference>
<sequence length="88" mass="10133">MDSEPQTYYQTGLKDAAAILFYAVGWITIHAILQEYVLDKLQRKLHLSYIMHDLRLHLDLTKLWIGYPEVHHCLLVASVPGILFPKSA</sequence>